<evidence type="ECO:0000313" key="4">
    <source>
        <dbReference type="Proteomes" id="UP000032061"/>
    </source>
</evidence>
<comment type="caution">
    <text evidence="2">The sequence shown here is derived from an EMBL/GenBank/DDBJ whole genome shotgun (WGS) entry which is preliminary data.</text>
</comment>
<dbReference type="EMBL" id="MUGX01000012">
    <property type="protein sequence ID" value="OXA87430.1"/>
    <property type="molecule type" value="Genomic_DNA"/>
</dbReference>
<keyword evidence="1" id="KW-0812">Transmembrane</keyword>
<keyword evidence="1" id="KW-1133">Transmembrane helix</keyword>
<reference evidence="3 5" key="2">
    <citation type="submission" date="2016-11" db="EMBL/GenBank/DDBJ databases">
        <title>Whole genomes of Flavobacteriaceae.</title>
        <authorList>
            <person name="Stine C."/>
            <person name="Li C."/>
            <person name="Tadesse D."/>
        </authorList>
    </citation>
    <scope>NUCLEOTIDE SEQUENCE [LARGE SCALE GENOMIC DNA]</scope>
    <source>
        <strain evidence="3 5">ATCC 51468</strain>
    </source>
</reference>
<proteinExistence type="predicted"/>
<dbReference type="STRING" id="37752.IW18_21660"/>
<keyword evidence="1" id="KW-0472">Membrane</keyword>
<organism evidence="2 4">
    <name type="scientific">Flavobacterium hibernum</name>
    <dbReference type="NCBI Taxonomy" id="37752"/>
    <lineage>
        <taxon>Bacteria</taxon>
        <taxon>Pseudomonadati</taxon>
        <taxon>Bacteroidota</taxon>
        <taxon>Flavobacteriia</taxon>
        <taxon>Flavobacteriales</taxon>
        <taxon>Flavobacteriaceae</taxon>
        <taxon>Flavobacterium</taxon>
    </lineage>
</organism>
<accession>A0A0D0EIX6</accession>
<reference evidence="2 4" key="1">
    <citation type="submission" date="2015-01" db="EMBL/GenBank/DDBJ databases">
        <title>Genome of Flavobacterium hibernum DSM 12611.</title>
        <authorList>
            <person name="Stropko S.J."/>
            <person name="Pipes S.E."/>
            <person name="Newman J.D."/>
        </authorList>
    </citation>
    <scope>NUCLEOTIDE SEQUENCE [LARGE SCALE GENOMIC DNA]</scope>
    <source>
        <strain evidence="2 4">DSM 12611</strain>
    </source>
</reference>
<evidence type="ECO:0000256" key="1">
    <source>
        <dbReference type="SAM" id="Phobius"/>
    </source>
</evidence>
<gene>
    <name evidence="3" type="ORF">B0A73_10920</name>
    <name evidence="2" type="ORF">IW18_21660</name>
</gene>
<evidence type="ECO:0000313" key="5">
    <source>
        <dbReference type="Proteomes" id="UP000198302"/>
    </source>
</evidence>
<sequence>MHLQKSKNTVKNKGVLIIKSINNNNQNQTIMKTSTSTSEKIFNFIFVSLASAGLGYALVNQFILDKPNKDLLLIMICLFFASLASWQRKKNRKS</sequence>
<feature type="transmembrane region" description="Helical" evidence="1">
    <location>
        <begin position="71"/>
        <end position="87"/>
    </location>
</feature>
<dbReference type="EMBL" id="JPRK01000027">
    <property type="protein sequence ID" value="KIO50565.1"/>
    <property type="molecule type" value="Genomic_DNA"/>
</dbReference>
<evidence type="ECO:0000313" key="3">
    <source>
        <dbReference type="EMBL" id="OXA87430.1"/>
    </source>
</evidence>
<protein>
    <submittedName>
        <fullName evidence="2">Uncharacterized protein</fullName>
    </submittedName>
</protein>
<dbReference type="Proteomes" id="UP000198302">
    <property type="component" value="Unassembled WGS sequence"/>
</dbReference>
<name>A0A0D0EIX6_9FLAO</name>
<evidence type="ECO:0000313" key="2">
    <source>
        <dbReference type="EMBL" id="KIO50565.1"/>
    </source>
</evidence>
<feature type="transmembrane region" description="Helical" evidence="1">
    <location>
        <begin position="41"/>
        <end position="59"/>
    </location>
</feature>
<dbReference type="Proteomes" id="UP000032061">
    <property type="component" value="Unassembled WGS sequence"/>
</dbReference>
<keyword evidence="5" id="KW-1185">Reference proteome</keyword>
<dbReference type="AlphaFoldDB" id="A0A0D0EIX6"/>